<dbReference type="PANTHER" id="PTHR48047">
    <property type="entry name" value="GLYCOSYLTRANSFERASE"/>
    <property type="match status" value="1"/>
</dbReference>
<evidence type="ECO:0000256" key="1">
    <source>
        <dbReference type="ARBA" id="ARBA00009995"/>
    </source>
</evidence>
<feature type="compositionally biased region" description="Low complexity" evidence="3">
    <location>
        <begin position="87"/>
        <end position="108"/>
    </location>
</feature>
<feature type="region of interest" description="Disordered" evidence="3">
    <location>
        <begin position="86"/>
        <end position="119"/>
    </location>
</feature>
<sequence>MAFHALCRSRRPTTARPAGRLRPASPPATSRSRSSSRCSRRSSRSSPPSTASSPAWWISQEGTTVCVVADVFVTWTVGVARRRGLPRTRSSCRAARSARPSSSETTTANTTPCSAGLTRSGRLGARHILRLPELDTAAPDDEELAAALESTGRPFIWAIRPPVGFDIYQRRVPRRVAAGRVRAAGARPRRSRVGAAASSRTHDASTGAFLSHCGWNSVLESLTCGVLVVGWPLSVVARVMGDTAEVAARVRKVKKVMEMAWAEGEGDGHSPFHIVSYFNFF</sequence>
<dbReference type="SUPFAM" id="SSF53756">
    <property type="entry name" value="UDP-Glycosyltransferase/glycogen phosphorylase"/>
    <property type="match status" value="1"/>
</dbReference>
<dbReference type="Proteomes" id="UP000008021">
    <property type="component" value="Chromosome 4"/>
</dbReference>
<dbReference type="AlphaFoldDB" id="A0A0E0DBX1"/>
<evidence type="ECO:0000313" key="5">
    <source>
        <dbReference type="Proteomes" id="UP000008021"/>
    </source>
</evidence>
<feature type="compositionally biased region" description="Low complexity" evidence="3">
    <location>
        <begin position="27"/>
        <end position="37"/>
    </location>
</feature>
<name>A0A0E0DBX1_9ORYZ</name>
<dbReference type="InterPro" id="IPR002213">
    <property type="entry name" value="UDP_glucos_trans"/>
</dbReference>
<evidence type="ECO:0000313" key="4">
    <source>
        <dbReference type="EnsemblPlants" id="OMERI04G05450.1"/>
    </source>
</evidence>
<dbReference type="Gramene" id="OMERI04G05450.1">
    <property type="protein sequence ID" value="OMERI04G05450.1"/>
    <property type="gene ID" value="OMERI04G05450"/>
</dbReference>
<comment type="similarity">
    <text evidence="1">Belongs to the UDP-glycosyltransferase family.</text>
</comment>
<protein>
    <submittedName>
        <fullName evidence="4">Uncharacterized protein</fullName>
    </submittedName>
</protein>
<reference evidence="4" key="1">
    <citation type="submission" date="2015-04" db="UniProtKB">
        <authorList>
            <consortium name="EnsemblPlants"/>
        </authorList>
    </citation>
    <scope>IDENTIFICATION</scope>
</reference>
<evidence type="ECO:0000256" key="3">
    <source>
        <dbReference type="SAM" id="MobiDB-lite"/>
    </source>
</evidence>
<reference evidence="4" key="2">
    <citation type="submission" date="2018-05" db="EMBL/GenBank/DDBJ databases">
        <title>OmerRS3 (Oryza meridionalis Reference Sequence Version 3).</title>
        <authorList>
            <person name="Zhang J."/>
            <person name="Kudrna D."/>
            <person name="Lee S."/>
            <person name="Talag J."/>
            <person name="Welchert J."/>
            <person name="Wing R.A."/>
        </authorList>
    </citation>
    <scope>NUCLEOTIDE SEQUENCE [LARGE SCALE GENOMIC DNA]</scope>
    <source>
        <strain evidence="4">cv. OR44</strain>
    </source>
</reference>
<feature type="region of interest" description="Disordered" evidence="3">
    <location>
        <begin position="1"/>
        <end position="55"/>
    </location>
</feature>
<dbReference type="GO" id="GO:0035251">
    <property type="term" value="F:UDP-glucosyltransferase activity"/>
    <property type="evidence" value="ECO:0007669"/>
    <property type="project" value="TreeGrafter"/>
</dbReference>
<organism evidence="4">
    <name type="scientific">Oryza meridionalis</name>
    <dbReference type="NCBI Taxonomy" id="40149"/>
    <lineage>
        <taxon>Eukaryota</taxon>
        <taxon>Viridiplantae</taxon>
        <taxon>Streptophyta</taxon>
        <taxon>Embryophyta</taxon>
        <taxon>Tracheophyta</taxon>
        <taxon>Spermatophyta</taxon>
        <taxon>Magnoliopsida</taxon>
        <taxon>Liliopsida</taxon>
        <taxon>Poales</taxon>
        <taxon>Poaceae</taxon>
        <taxon>BOP clade</taxon>
        <taxon>Oryzoideae</taxon>
        <taxon>Oryzeae</taxon>
        <taxon>Oryzinae</taxon>
        <taxon>Oryza</taxon>
    </lineage>
</organism>
<keyword evidence="2" id="KW-0808">Transferase</keyword>
<evidence type="ECO:0000256" key="2">
    <source>
        <dbReference type="ARBA" id="ARBA00022679"/>
    </source>
</evidence>
<dbReference type="eggNOG" id="KOG1192">
    <property type="taxonomic scope" value="Eukaryota"/>
</dbReference>
<dbReference type="HOGENOM" id="CLU_991710_0_0_1"/>
<dbReference type="EnsemblPlants" id="OMERI04G05450.1">
    <property type="protein sequence ID" value="OMERI04G05450.1"/>
    <property type="gene ID" value="OMERI04G05450"/>
</dbReference>
<dbReference type="Gene3D" id="3.40.50.2000">
    <property type="entry name" value="Glycogen Phosphorylase B"/>
    <property type="match status" value="1"/>
</dbReference>
<proteinExistence type="inferred from homology"/>
<dbReference type="PANTHER" id="PTHR48047:SF107">
    <property type="entry name" value="UDP-GLYCOSYLTRANSFERASE 92A1-LIKE"/>
    <property type="match status" value="1"/>
</dbReference>
<dbReference type="Pfam" id="PF00201">
    <property type="entry name" value="UDPGT"/>
    <property type="match status" value="1"/>
</dbReference>
<dbReference type="STRING" id="40149.A0A0E0DBX1"/>
<feature type="compositionally biased region" description="Low complexity" evidence="3">
    <location>
        <begin position="44"/>
        <end position="55"/>
    </location>
</feature>
<keyword evidence="5" id="KW-1185">Reference proteome</keyword>
<accession>A0A0E0DBX1</accession>